<dbReference type="PROSITE" id="PS00674">
    <property type="entry name" value="AAA"/>
    <property type="match status" value="1"/>
</dbReference>
<dbReference type="GO" id="GO:0005524">
    <property type="term" value="F:ATP binding"/>
    <property type="evidence" value="ECO:0007669"/>
    <property type="project" value="UniProtKB-KW"/>
</dbReference>
<protein>
    <submittedName>
        <fullName evidence="4">ATP-binding protein</fullName>
    </submittedName>
</protein>
<dbReference type="InterPro" id="IPR003960">
    <property type="entry name" value="ATPase_AAA_CS"/>
</dbReference>
<dbReference type="PANTHER" id="PTHR23076:SF97">
    <property type="entry name" value="ATP-DEPENDENT ZINC METALLOPROTEASE YME1L1"/>
    <property type="match status" value="1"/>
</dbReference>
<feature type="compositionally biased region" description="Basic and acidic residues" evidence="2">
    <location>
        <begin position="87"/>
        <end position="98"/>
    </location>
</feature>
<evidence type="ECO:0000256" key="2">
    <source>
        <dbReference type="SAM" id="MobiDB-lite"/>
    </source>
</evidence>
<evidence type="ECO:0000313" key="5">
    <source>
        <dbReference type="Proteomes" id="UP001276840"/>
    </source>
</evidence>
<dbReference type="InterPro" id="IPR003959">
    <property type="entry name" value="ATPase_AAA_core"/>
</dbReference>
<dbReference type="InterPro" id="IPR027417">
    <property type="entry name" value="P-loop_NTPase"/>
</dbReference>
<dbReference type="RefSeq" id="WP_320234948.1">
    <property type="nucleotide sequence ID" value="NZ_JAVIJF010000015.1"/>
</dbReference>
<dbReference type="PANTHER" id="PTHR23076">
    <property type="entry name" value="METALLOPROTEASE M41 FTSH"/>
    <property type="match status" value="1"/>
</dbReference>
<sequence length="627" mass="67128">MDARLAKHFLKRLRHRAEADAIDYAVEKGILAVDIRTVDGKDVFHFAPGPAVAGKSEREILRLLQRSAGSRSQQRTADAEEFPFAVETEKTTAQDRRQGFASGSDDTSREAGRLPNAKWLLRAVRQSAEPLKAVEVAALLLVAKAVSESKVTLGKVLAALRTASPIVTITVPVAGFDDAFLDLLVKGLVLPGKVGICSGYDLVRNNGFRFSRANDPLWQVIVFEGGRADGAFEEKIERQLGIAAQSSYPIIGVADAKAALPEHLTQAAELNLACGPIDMEIIRETMRAVLGEVSEGGGIAYHHSSVLTFSDLALAIRPEMSVGRVVDLLENLARMRLKFAGQYREGSGSSDKGSDRRTSSSTTATRTTRGNPGSGSEIIQPAALTGTDLDRFVLRVETLTGYGEAKDWALALRDDLALWRDGNLAWEDMSVKLLLSGPPGTGKTSFAKALCNSLQVPMIASSVAAWLEPGYLGDVLKRMSATFSEAQAASPSILFIDEFDGIGRRGSGREWDTYWNSIINRLLELLDGAAKSSGVVVIGATNRPAMIDAALVRSGRLEKHIIIPRPNTDALIGILRHHLRGDLDAVVASAPPELGADPDPSNEIEAANGVSTALPDVSPSNVEGGSR</sequence>
<comment type="caution">
    <text evidence="4">The sequence shown here is derived from an EMBL/GenBank/DDBJ whole genome shotgun (WGS) entry which is preliminary data.</text>
</comment>
<feature type="region of interest" description="Disordered" evidence="2">
    <location>
        <begin position="590"/>
        <end position="627"/>
    </location>
</feature>
<evidence type="ECO:0000313" key="4">
    <source>
        <dbReference type="EMBL" id="MDX8527014.1"/>
    </source>
</evidence>
<dbReference type="SUPFAM" id="SSF52540">
    <property type="entry name" value="P-loop containing nucleoside triphosphate hydrolases"/>
    <property type="match status" value="1"/>
</dbReference>
<dbReference type="Gene3D" id="3.40.50.300">
    <property type="entry name" value="P-loop containing nucleotide triphosphate hydrolases"/>
    <property type="match status" value="1"/>
</dbReference>
<comment type="similarity">
    <text evidence="1">Belongs to the AAA ATPase family.</text>
</comment>
<feature type="region of interest" description="Disordered" evidence="2">
    <location>
        <begin position="71"/>
        <end position="111"/>
    </location>
</feature>
<feature type="compositionally biased region" description="Polar residues" evidence="2">
    <location>
        <begin position="618"/>
        <end position="627"/>
    </location>
</feature>
<feature type="domain" description="AAA+ ATPase" evidence="3">
    <location>
        <begin position="429"/>
        <end position="567"/>
    </location>
</feature>
<feature type="compositionally biased region" description="Low complexity" evidence="2">
    <location>
        <begin position="359"/>
        <end position="370"/>
    </location>
</feature>
<dbReference type="CDD" id="cd19481">
    <property type="entry name" value="RecA-like_protease"/>
    <property type="match status" value="1"/>
</dbReference>
<gene>
    <name evidence="4" type="ORF">RFM68_21160</name>
</gene>
<evidence type="ECO:0000259" key="3">
    <source>
        <dbReference type="SMART" id="SM00382"/>
    </source>
</evidence>
<dbReference type="SMART" id="SM00382">
    <property type="entry name" value="AAA"/>
    <property type="match status" value="1"/>
</dbReference>
<reference evidence="4 5" key="1">
    <citation type="submission" date="2023-08" db="EMBL/GenBank/DDBJ databases">
        <title>Implementing the SeqCode for naming new Mesorhizobium species isolated from Vachellia karroo root nodules.</title>
        <authorList>
            <person name="Van Lill M."/>
        </authorList>
    </citation>
    <scope>NUCLEOTIDE SEQUENCE [LARGE SCALE GENOMIC DNA]</scope>
    <source>
        <strain evidence="4 5">MSK 1335</strain>
    </source>
</reference>
<proteinExistence type="inferred from homology"/>
<dbReference type="InterPro" id="IPR003593">
    <property type="entry name" value="AAA+_ATPase"/>
</dbReference>
<evidence type="ECO:0000256" key="1">
    <source>
        <dbReference type="RuleBase" id="RU003651"/>
    </source>
</evidence>
<organism evidence="4 5">
    <name type="scientific">Mesorhizobium montanum</name>
    <dbReference type="NCBI Taxonomy" id="3072323"/>
    <lineage>
        <taxon>Bacteria</taxon>
        <taxon>Pseudomonadati</taxon>
        <taxon>Pseudomonadota</taxon>
        <taxon>Alphaproteobacteria</taxon>
        <taxon>Hyphomicrobiales</taxon>
        <taxon>Phyllobacteriaceae</taxon>
        <taxon>Mesorhizobium</taxon>
    </lineage>
</organism>
<keyword evidence="1 4" id="KW-0067">ATP-binding</keyword>
<dbReference type="EMBL" id="JAVIJF010000015">
    <property type="protein sequence ID" value="MDX8527014.1"/>
    <property type="molecule type" value="Genomic_DNA"/>
</dbReference>
<dbReference type="Proteomes" id="UP001276840">
    <property type="component" value="Unassembled WGS sequence"/>
</dbReference>
<keyword evidence="5" id="KW-1185">Reference proteome</keyword>
<dbReference type="Pfam" id="PF00004">
    <property type="entry name" value="AAA"/>
    <property type="match status" value="1"/>
</dbReference>
<feature type="region of interest" description="Disordered" evidence="2">
    <location>
        <begin position="344"/>
        <end position="380"/>
    </location>
</feature>
<accession>A0ABU4ZNQ4</accession>
<keyword evidence="1" id="KW-0547">Nucleotide-binding</keyword>
<name>A0ABU4ZNQ4_9HYPH</name>